<comment type="caution">
    <text evidence="5">The sequence shown here is derived from an EMBL/GenBank/DDBJ whole genome shotgun (WGS) entry which is preliminary data.</text>
</comment>
<reference evidence="5" key="2">
    <citation type="journal article" date="2022" name="Microbiol. Resour. Announc.">
        <title>Metagenome Sequencing to Explore Phylogenomics of Terrestrial Cyanobacteria.</title>
        <authorList>
            <person name="Ward R.D."/>
            <person name="Stajich J.E."/>
            <person name="Johansen J.R."/>
            <person name="Huntemann M."/>
            <person name="Clum A."/>
            <person name="Foster B."/>
            <person name="Foster B."/>
            <person name="Roux S."/>
            <person name="Palaniappan K."/>
            <person name="Varghese N."/>
            <person name="Mukherjee S."/>
            <person name="Reddy T.B.K."/>
            <person name="Daum C."/>
            <person name="Copeland A."/>
            <person name="Chen I.A."/>
            <person name="Ivanova N.N."/>
            <person name="Kyrpides N.C."/>
            <person name="Shapiro N."/>
            <person name="Eloe-Fadrosh E.A."/>
            <person name="Pietrasiak N."/>
        </authorList>
    </citation>
    <scope>NUCLEOTIDE SEQUENCE</scope>
    <source>
        <strain evidence="5">JT2-VF2</strain>
    </source>
</reference>
<dbReference type="PANTHER" id="PTHR11474:SF126">
    <property type="entry name" value="TYROSINASE-LIKE PROTEIN TYR-1-RELATED"/>
    <property type="match status" value="1"/>
</dbReference>
<dbReference type="PRINTS" id="PR00092">
    <property type="entry name" value="TYROSINASE"/>
</dbReference>
<evidence type="ECO:0000313" key="6">
    <source>
        <dbReference type="Proteomes" id="UP000715781"/>
    </source>
</evidence>
<name>A0A951UFA4_9NOST</name>
<evidence type="ECO:0000313" key="5">
    <source>
        <dbReference type="EMBL" id="MBW4560926.1"/>
    </source>
</evidence>
<dbReference type="InterPro" id="IPR013424">
    <property type="entry name" value="Ice-binding_C"/>
</dbReference>
<dbReference type="InterPro" id="IPR050316">
    <property type="entry name" value="Tyrosinase/Hemocyanin"/>
</dbReference>
<protein>
    <submittedName>
        <fullName evidence="5">Tyrosinase family protein</fullName>
    </submittedName>
</protein>
<gene>
    <name evidence="5" type="ORF">KME32_07145</name>
</gene>
<accession>A0A951UFA4</accession>
<dbReference type="PANTHER" id="PTHR11474">
    <property type="entry name" value="TYROSINASE FAMILY MEMBER"/>
    <property type="match status" value="1"/>
</dbReference>
<sequence length="437" mass="48829">MKLLQILVKSLISSVIIVDVITLPAFAHNGMDHEHHEHQHTAKPQTRLAVRKDVTDLSSAEKKDLVHAIKTLKTTIPAGSQLSIYDQFIAIHLGATRLIHNHHGHSHSSVKELAHENAAFLPWHRQYIRRFEQALQTVNPKVSLPYWDSTNPKALDVIFKDDFLSPNGRGVTINIPGRGSFTGGPVQSGPFSSANGWVLKPELNFDPVTEQSLGTSLVRFLQAPPANDYPLPQRDIDRVQALDDYSLYRAALEGFISVDEQGNITRGGFTHNYIHGLVGGVQIDLTTNPVSFKGLGTMSNIPSSPYDPVFWLHHANVDRLWAEWQANGHEGIDFYPADGQPYGHNLDDLMWPWDGGMSTPEATALADLLSLLPDVDAQDLVRPRDVLDYTKLGYIYDRHQMKEVPEPTSTFALCSLTALAAISLRKRKQQQIKYRQL</sequence>
<dbReference type="SUPFAM" id="SSF48056">
    <property type="entry name" value="Di-copper centre-containing domain"/>
    <property type="match status" value="1"/>
</dbReference>
<dbReference type="EMBL" id="JAHHHN010000003">
    <property type="protein sequence ID" value="MBW4560926.1"/>
    <property type="molecule type" value="Genomic_DNA"/>
</dbReference>
<dbReference type="InterPro" id="IPR008922">
    <property type="entry name" value="Di-copper_centre_dom_sf"/>
</dbReference>
<dbReference type="PROSITE" id="PS00498">
    <property type="entry name" value="TYROSINASE_2"/>
    <property type="match status" value="1"/>
</dbReference>
<comment type="similarity">
    <text evidence="1">Belongs to the tyrosinase family.</text>
</comment>
<dbReference type="Pfam" id="PF00264">
    <property type="entry name" value="Tyrosinase"/>
    <property type="match status" value="1"/>
</dbReference>
<keyword evidence="3" id="KW-0186">Copper</keyword>
<dbReference type="AlphaFoldDB" id="A0A951UFA4"/>
<dbReference type="GO" id="GO:0016491">
    <property type="term" value="F:oxidoreductase activity"/>
    <property type="evidence" value="ECO:0007669"/>
    <property type="project" value="InterPro"/>
</dbReference>
<dbReference type="Gene3D" id="1.10.1280.10">
    <property type="entry name" value="Di-copper center containing domain from catechol oxidase"/>
    <property type="match status" value="1"/>
</dbReference>
<keyword evidence="2" id="KW-0479">Metal-binding</keyword>
<dbReference type="InterPro" id="IPR002227">
    <property type="entry name" value="Tyrosinase_Cu-bd"/>
</dbReference>
<dbReference type="Proteomes" id="UP000715781">
    <property type="component" value="Unassembled WGS sequence"/>
</dbReference>
<evidence type="ECO:0000256" key="3">
    <source>
        <dbReference type="ARBA" id="ARBA00023008"/>
    </source>
</evidence>
<evidence type="ECO:0000256" key="1">
    <source>
        <dbReference type="ARBA" id="ARBA00009928"/>
    </source>
</evidence>
<evidence type="ECO:0000256" key="2">
    <source>
        <dbReference type="ARBA" id="ARBA00022723"/>
    </source>
</evidence>
<organism evidence="5 6">
    <name type="scientific">Mojavia pulchra JT2-VF2</name>
    <dbReference type="NCBI Taxonomy" id="287848"/>
    <lineage>
        <taxon>Bacteria</taxon>
        <taxon>Bacillati</taxon>
        <taxon>Cyanobacteriota</taxon>
        <taxon>Cyanophyceae</taxon>
        <taxon>Nostocales</taxon>
        <taxon>Nostocaceae</taxon>
    </lineage>
</organism>
<dbReference type="GO" id="GO:0046872">
    <property type="term" value="F:metal ion binding"/>
    <property type="evidence" value="ECO:0007669"/>
    <property type="project" value="UniProtKB-KW"/>
</dbReference>
<dbReference type="NCBIfam" id="TIGR02595">
    <property type="entry name" value="PEP_CTERM"/>
    <property type="match status" value="1"/>
</dbReference>
<reference evidence="5" key="1">
    <citation type="submission" date="2021-05" db="EMBL/GenBank/DDBJ databases">
        <authorList>
            <person name="Pietrasiak N."/>
            <person name="Ward R."/>
            <person name="Stajich J.E."/>
            <person name="Kurbessoian T."/>
        </authorList>
    </citation>
    <scope>NUCLEOTIDE SEQUENCE</scope>
    <source>
        <strain evidence="5">JT2-VF2</strain>
    </source>
</reference>
<evidence type="ECO:0000259" key="4">
    <source>
        <dbReference type="PROSITE" id="PS00498"/>
    </source>
</evidence>
<feature type="domain" description="Tyrosinase copper-binding" evidence="4">
    <location>
        <begin position="307"/>
        <end position="318"/>
    </location>
</feature>
<proteinExistence type="inferred from homology"/>